<evidence type="ECO:0000313" key="2">
    <source>
        <dbReference type="EMBL" id="WVZ93206.1"/>
    </source>
</evidence>
<proteinExistence type="predicted"/>
<dbReference type="Pfam" id="PF07727">
    <property type="entry name" value="RVT_2"/>
    <property type="match status" value="1"/>
</dbReference>
<organism evidence="2 3">
    <name type="scientific">Paspalum notatum var. saurae</name>
    <dbReference type="NCBI Taxonomy" id="547442"/>
    <lineage>
        <taxon>Eukaryota</taxon>
        <taxon>Viridiplantae</taxon>
        <taxon>Streptophyta</taxon>
        <taxon>Embryophyta</taxon>
        <taxon>Tracheophyta</taxon>
        <taxon>Spermatophyta</taxon>
        <taxon>Magnoliopsida</taxon>
        <taxon>Liliopsida</taxon>
        <taxon>Poales</taxon>
        <taxon>Poaceae</taxon>
        <taxon>PACMAD clade</taxon>
        <taxon>Panicoideae</taxon>
        <taxon>Andropogonodae</taxon>
        <taxon>Paspaleae</taxon>
        <taxon>Paspalinae</taxon>
        <taxon>Paspalum</taxon>
    </lineage>
</organism>
<evidence type="ECO:0000313" key="3">
    <source>
        <dbReference type="Proteomes" id="UP001341281"/>
    </source>
</evidence>
<dbReference type="InterPro" id="IPR013103">
    <property type="entry name" value="RVT_2"/>
</dbReference>
<feature type="domain" description="Reverse transcriptase Ty1/copia-type" evidence="1">
    <location>
        <begin position="3"/>
        <end position="70"/>
    </location>
</feature>
<reference evidence="2 3" key="1">
    <citation type="submission" date="2024-02" db="EMBL/GenBank/DDBJ databases">
        <title>High-quality chromosome-scale genome assembly of Pensacola bahiagrass (Paspalum notatum Flugge var. saurae).</title>
        <authorList>
            <person name="Vega J.M."/>
            <person name="Podio M."/>
            <person name="Orjuela J."/>
            <person name="Siena L.A."/>
            <person name="Pessino S.C."/>
            <person name="Combes M.C."/>
            <person name="Mariac C."/>
            <person name="Albertini E."/>
            <person name="Pupilli F."/>
            <person name="Ortiz J.P.A."/>
            <person name="Leblanc O."/>
        </authorList>
    </citation>
    <scope>NUCLEOTIDE SEQUENCE [LARGE SCALE GENOMIC DNA]</scope>
    <source>
        <strain evidence="2">R1</strain>
        <tissue evidence="2">Leaf</tissue>
    </source>
</reference>
<dbReference type="Proteomes" id="UP001341281">
    <property type="component" value="Chromosome 09"/>
</dbReference>
<sequence>MMVCRLNKSLYGLKQAPWALYSRFAMFLVTLGFTEAKSDTSLFLYRRGDETAYLLLYVEDIVLTASSQHML</sequence>
<dbReference type="AlphaFoldDB" id="A0AAQ3XCZ5"/>
<dbReference type="EMBL" id="CP144753">
    <property type="protein sequence ID" value="WVZ93206.1"/>
    <property type="molecule type" value="Genomic_DNA"/>
</dbReference>
<accession>A0AAQ3XCZ5</accession>
<evidence type="ECO:0000259" key="1">
    <source>
        <dbReference type="Pfam" id="PF07727"/>
    </source>
</evidence>
<name>A0AAQ3XCZ5_PASNO</name>
<gene>
    <name evidence="2" type="ORF">U9M48_039204</name>
</gene>
<protein>
    <recommendedName>
        <fullName evidence="1">Reverse transcriptase Ty1/copia-type domain-containing protein</fullName>
    </recommendedName>
</protein>
<keyword evidence="3" id="KW-1185">Reference proteome</keyword>